<keyword evidence="9" id="KW-1185">Reference proteome</keyword>
<keyword evidence="2 6" id="KW-0949">S-adenosyl-L-methionine</keyword>
<dbReference type="NCBIfam" id="TIGR00423">
    <property type="entry name" value="CofH family radical SAM protein"/>
    <property type="match status" value="1"/>
</dbReference>
<evidence type="ECO:0000313" key="8">
    <source>
        <dbReference type="EMBL" id="KWT78342.1"/>
    </source>
</evidence>
<comment type="cofactor">
    <cofactor evidence="6">
        <name>[4Fe-4S] cluster</name>
        <dbReference type="ChEBI" id="CHEBI:49883"/>
    </cofactor>
    <text evidence="6">Binds 1 [4Fe-4S] cluster. The cluster is coordinated with 3 cysteines and an exchangeable S-adenosyl-L-methionine.</text>
</comment>
<keyword evidence="3 6" id="KW-0479">Metal-binding</keyword>
<feature type="binding site" evidence="6">
    <location>
        <position position="62"/>
    </location>
    <ligand>
        <name>[4Fe-4S] cluster</name>
        <dbReference type="ChEBI" id="CHEBI:49883"/>
        <note>4Fe-4S-S-AdoMet</note>
    </ligand>
</feature>
<dbReference type="SFLD" id="SFLDG01064">
    <property type="entry name" value="F420__menaquinone_cofactor_bio"/>
    <property type="match status" value="1"/>
</dbReference>
<dbReference type="SUPFAM" id="SSF102114">
    <property type="entry name" value="Radical SAM enzymes"/>
    <property type="match status" value="1"/>
</dbReference>
<comment type="function">
    <text evidence="6">Radical SAM enzyme that catalyzes the cyclization of dehypoxanthine futalosine (DHFL) into cyclic dehypoxanthine futalosine (CDHFL), a step in the biosynthesis of menaquinone (MK, vitamin K2).</text>
</comment>
<proteinExistence type="inferred from homology"/>
<dbReference type="Pfam" id="PF19288">
    <property type="entry name" value="CofH_C"/>
    <property type="match status" value="1"/>
</dbReference>
<dbReference type="PIRSF" id="PIRSF004762">
    <property type="entry name" value="CHP00423"/>
    <property type="match status" value="1"/>
</dbReference>
<evidence type="ECO:0000256" key="3">
    <source>
        <dbReference type="ARBA" id="ARBA00022723"/>
    </source>
</evidence>
<dbReference type="SFLD" id="SFLDS00029">
    <property type="entry name" value="Radical_SAM"/>
    <property type="match status" value="1"/>
</dbReference>
<dbReference type="HAMAP" id="MF_00992">
    <property type="entry name" value="MqnC"/>
    <property type="match status" value="1"/>
</dbReference>
<dbReference type="InterPro" id="IPR020050">
    <property type="entry name" value="FO_synthase_su2"/>
</dbReference>
<dbReference type="InterPro" id="IPR045567">
    <property type="entry name" value="CofH/MnqC-like_C"/>
</dbReference>
<feature type="domain" description="Radical SAM core" evidence="7">
    <location>
        <begin position="44"/>
        <end position="275"/>
    </location>
</feature>
<comment type="caution">
    <text evidence="8">The sequence shown here is derived from an EMBL/GenBank/DDBJ whole genome shotgun (WGS) entry which is preliminary data.</text>
</comment>
<evidence type="ECO:0000256" key="1">
    <source>
        <dbReference type="ARBA" id="ARBA00022485"/>
    </source>
</evidence>
<keyword evidence="5 6" id="KW-0411">Iron-sulfur</keyword>
<dbReference type="InterPro" id="IPR013785">
    <property type="entry name" value="Aldolase_TIM"/>
</dbReference>
<keyword evidence="4 6" id="KW-0408">Iron</keyword>
<accession>A0ABR5SBW8</accession>
<dbReference type="InterPro" id="IPR022431">
    <property type="entry name" value="Cyclic_DHFL_synthase_mqnC"/>
</dbReference>
<dbReference type="SFLD" id="SFLDG01389">
    <property type="entry name" value="menaquinone_synthsis_involved"/>
    <property type="match status" value="1"/>
</dbReference>
<keyword evidence="6" id="KW-0560">Oxidoreductase</keyword>
<protein>
    <recommendedName>
        <fullName evidence="6">Cyclic dehypoxanthine futalosine synthase</fullName>
        <shortName evidence="6">Cyclic DHFL synthase</shortName>
        <ecNumber evidence="6">1.21.98.1</ecNumber>
    </recommendedName>
    <alternativeName>
        <fullName evidence="6">Dehypoxanthine futalosine cyclase</fullName>
        <shortName evidence="6">DHFL cyclase</shortName>
    </alternativeName>
    <alternativeName>
        <fullName evidence="6">Menaquinone biosynthetic enzyme MqnC</fullName>
    </alternativeName>
</protein>
<dbReference type="PANTHER" id="PTHR43076:SF1">
    <property type="entry name" value="LIPOYL SYNTHASE 2"/>
    <property type="match status" value="1"/>
</dbReference>
<keyword evidence="6" id="KW-0474">Menaquinone biosynthesis</keyword>
<name>A0ABR5SBW8_9BACT</name>
<dbReference type="SFLD" id="SFLDF00343">
    <property type="entry name" value="aminofutalosine_synthase_(mqnE"/>
    <property type="match status" value="1"/>
</dbReference>
<gene>
    <name evidence="6" type="primary">mqnC</name>
    <name evidence="8" type="ORF">ASN18_2847</name>
</gene>
<evidence type="ECO:0000256" key="4">
    <source>
        <dbReference type="ARBA" id="ARBA00023004"/>
    </source>
</evidence>
<comment type="pathway">
    <text evidence="6">Quinol/quinone metabolism; menaquinone biosynthesis.</text>
</comment>
<comment type="similarity">
    <text evidence="6">Belongs to the radical SAM superfamily. MqnC family.</text>
</comment>
<sequence length="350" mass="38482">MGLCMSDTLNKPAQAIKHLTETPLLELGEMADNVRLALHPERVVTFIVDRNINYTNVCTNKCSFCAFHKDEDAEGAYIIDEAVLMDKIRETIALGGTQILIQGGLHPALDISYYTAMLRKIKKEFSINIHGFSPPEISYMAKKAELTIKDTLTILKDAGLDSIPGGGAEILSDRVRQVISPRKINTAAWLEVMKEAHMLGMRTTATMMFGTIETPLDIAAHLEAIWQLQEETGGFTAFIPWTFQPGDTALGRGAAHATAADYLRVLAVSRVYLDNVKNIQASWVTQGIKTAQVALRFGANDFGSTMIEENVVKAAGVAFMVSKNDIIGAIKSSGFKPAQRDTYYNVLNYF</sequence>
<dbReference type="PANTHER" id="PTHR43076">
    <property type="entry name" value="FO SYNTHASE (COFH)"/>
    <property type="match status" value="1"/>
</dbReference>
<evidence type="ECO:0000256" key="6">
    <source>
        <dbReference type="HAMAP-Rule" id="MF_00992"/>
    </source>
</evidence>
<dbReference type="InterPro" id="IPR034405">
    <property type="entry name" value="F420"/>
</dbReference>
<keyword evidence="1 6" id="KW-0004">4Fe-4S</keyword>
<dbReference type="Gene3D" id="3.20.20.70">
    <property type="entry name" value="Aldolase class I"/>
    <property type="match status" value="1"/>
</dbReference>
<dbReference type="EC" id="1.21.98.1" evidence="6"/>
<evidence type="ECO:0000259" key="7">
    <source>
        <dbReference type="PROSITE" id="PS51918"/>
    </source>
</evidence>
<evidence type="ECO:0000256" key="5">
    <source>
        <dbReference type="ARBA" id="ARBA00023014"/>
    </source>
</evidence>
<dbReference type="EMBL" id="LNQR01000116">
    <property type="protein sequence ID" value="KWT78342.1"/>
    <property type="molecule type" value="Genomic_DNA"/>
</dbReference>
<organism evidence="8 9">
    <name type="scientific">Candidatus Magnetominusculus xianensis</name>
    <dbReference type="NCBI Taxonomy" id="1748249"/>
    <lineage>
        <taxon>Bacteria</taxon>
        <taxon>Pseudomonadati</taxon>
        <taxon>Nitrospirota</taxon>
        <taxon>Nitrospiria</taxon>
        <taxon>Nitrospirales</taxon>
        <taxon>Nitrospiraceae</taxon>
        <taxon>Candidatus Magnetominusculus</taxon>
    </lineage>
</organism>
<evidence type="ECO:0000256" key="2">
    <source>
        <dbReference type="ARBA" id="ARBA00022691"/>
    </source>
</evidence>
<feature type="binding site" evidence="6">
    <location>
        <position position="65"/>
    </location>
    <ligand>
        <name>[4Fe-4S] cluster</name>
        <dbReference type="ChEBI" id="CHEBI:49883"/>
        <note>4Fe-4S-S-AdoMet</note>
    </ligand>
</feature>
<feature type="binding site" evidence="6">
    <location>
        <position position="58"/>
    </location>
    <ligand>
        <name>[4Fe-4S] cluster</name>
        <dbReference type="ChEBI" id="CHEBI:49883"/>
        <note>4Fe-4S-S-AdoMet</note>
    </ligand>
</feature>
<dbReference type="InterPro" id="IPR007197">
    <property type="entry name" value="rSAM"/>
</dbReference>
<comment type="catalytic activity">
    <reaction evidence="6">
        <text>dehypoxanthine futalosine + S-adenosyl-L-methionine = cyclic dehypoxanthinylfutalosinate + 5'-deoxyadenosine + L-methionine + H(+)</text>
        <dbReference type="Rhea" id="RHEA:33083"/>
        <dbReference type="ChEBI" id="CHEBI:15378"/>
        <dbReference type="ChEBI" id="CHEBI:17319"/>
        <dbReference type="ChEBI" id="CHEBI:57844"/>
        <dbReference type="ChEBI" id="CHEBI:58864"/>
        <dbReference type="ChEBI" id="CHEBI:59789"/>
        <dbReference type="ChEBI" id="CHEBI:64270"/>
        <dbReference type="EC" id="1.21.98.1"/>
    </reaction>
</comment>
<dbReference type="NCBIfam" id="TIGR03699">
    <property type="entry name" value="menaquin_MqnC"/>
    <property type="match status" value="1"/>
</dbReference>
<reference evidence="8 9" key="1">
    <citation type="submission" date="2015-11" db="EMBL/GenBank/DDBJ databases">
        <authorList>
            <person name="Lin W."/>
        </authorList>
    </citation>
    <scope>NUCLEOTIDE SEQUENCE [LARGE SCALE GENOMIC DNA]</scope>
    <source>
        <strain evidence="8 9">HCH-1</strain>
    </source>
</reference>
<dbReference type="PROSITE" id="PS51918">
    <property type="entry name" value="RADICAL_SAM"/>
    <property type="match status" value="1"/>
</dbReference>
<dbReference type="Proteomes" id="UP000060487">
    <property type="component" value="Unassembled WGS sequence"/>
</dbReference>
<dbReference type="InterPro" id="IPR058240">
    <property type="entry name" value="rSAM_sf"/>
</dbReference>
<evidence type="ECO:0000313" key="9">
    <source>
        <dbReference type="Proteomes" id="UP000060487"/>
    </source>
</evidence>
<dbReference type="CDD" id="cd01335">
    <property type="entry name" value="Radical_SAM"/>
    <property type="match status" value="1"/>
</dbReference>
<dbReference type="Pfam" id="PF04055">
    <property type="entry name" value="Radical_SAM"/>
    <property type="match status" value="1"/>
</dbReference>
<dbReference type="SFLD" id="SFLDF00342">
    <property type="entry name" value="cyclic_dehypoxanthine_futalosi"/>
    <property type="match status" value="1"/>
</dbReference>